<reference evidence="3" key="1">
    <citation type="journal article" date="2015" name="PLoS Genet.">
        <title>Genome Sequence and Transcriptome Analyses of Chrysochromulina tobin: Metabolic Tools for Enhanced Algal Fitness in the Prominent Order Prymnesiales (Haptophyceae).</title>
        <authorList>
            <person name="Hovde B.T."/>
            <person name="Deodato C.R."/>
            <person name="Hunsperger H.M."/>
            <person name="Ryken S.A."/>
            <person name="Yost W."/>
            <person name="Jha R.K."/>
            <person name="Patterson J."/>
            <person name="Monnat R.J. Jr."/>
            <person name="Barlow S.B."/>
            <person name="Starkenburg S.R."/>
            <person name="Cattolico R.A."/>
        </authorList>
    </citation>
    <scope>NUCLEOTIDE SEQUENCE</scope>
    <source>
        <strain evidence="3">CCMP291</strain>
    </source>
</reference>
<sequence length="613" mass="66057">MSSSSECRAAARWLREESSDLLAHRLGALPQAFGTGHPRLQTKLHECLCAALPGVQSAPALVIAVMGASMAAGAMNCNARVICNGTNLAPHLAWPRKLQERLSAAVPRCRVEVSVLGYGGTTSETSAYTLGEVLKRHKSGQKPLDAVLLDTSTNDFVVSQWGQNKERRQYLLAAIESMVRRLELCGMQVRRLEHAGVTAVLVDTLTGPSFECPTKSPNKDATRTTRRAPLVGDSLYAPLAAHWGVPFVSLLSSSCAADPRDDKLHWRAGCGALDMVGWECVVHPGPSAHAALARVLSHAIATLAVGVPWPRGSPHASAHDGAVGVPWPRGSRKGSTRTPSTTLTPARALPKTTLQPEFEVASFEICLGGNERTDLHFAGCDLARVGCHGPVRTDAFQPLGSASSRGASWRAYADRPGKPGWITDGAVLGAHEGASAPLRFRVRGSAAWGTLFIEYLRSYDERMGRVRAWLGEHGQEEGDLRRGPSEQLTLSPTRRLNGHSEEIRSRVLVLNGHSEANGSQVETAVVPLHWLLPDSGNGTCAPRERHASVGTVTRREKRAWCHTIVDHTLNLQLLPPRPRLGRSGTTTPGIPAQMGSKFKLTRIRACENRSYAA</sequence>
<dbReference type="EMBL" id="JWZX01002015">
    <property type="protein sequence ID" value="KOO31443.1"/>
    <property type="molecule type" value="Genomic_DNA"/>
</dbReference>
<dbReference type="PANTHER" id="PTHR34407">
    <property type="entry name" value="EXPRESSED PROTEIN"/>
    <property type="match status" value="1"/>
</dbReference>
<dbReference type="InterPro" id="IPR036514">
    <property type="entry name" value="SGNH_hydro_sf"/>
</dbReference>
<dbReference type="CDD" id="cd00229">
    <property type="entry name" value="SGNH_hydrolase"/>
    <property type="match status" value="1"/>
</dbReference>
<keyword evidence="3" id="KW-1185">Reference proteome</keyword>
<evidence type="ECO:0000313" key="3">
    <source>
        <dbReference type="Proteomes" id="UP000037460"/>
    </source>
</evidence>
<gene>
    <name evidence="2" type="ORF">Ctob_006008</name>
</gene>
<dbReference type="Gene3D" id="3.40.50.1110">
    <property type="entry name" value="SGNH hydrolase"/>
    <property type="match status" value="1"/>
</dbReference>
<evidence type="ECO:0000256" key="1">
    <source>
        <dbReference type="SAM" id="MobiDB-lite"/>
    </source>
</evidence>
<dbReference type="AlphaFoldDB" id="A0A0M0JZB1"/>
<comment type="caution">
    <text evidence="2">The sequence shown here is derived from an EMBL/GenBank/DDBJ whole genome shotgun (WGS) entry which is preliminary data.</text>
</comment>
<protein>
    <submittedName>
        <fullName evidence="2">Uncharacterized protein</fullName>
    </submittedName>
</protein>
<dbReference type="SUPFAM" id="SSF52266">
    <property type="entry name" value="SGNH hydrolase"/>
    <property type="match status" value="1"/>
</dbReference>
<evidence type="ECO:0000313" key="2">
    <source>
        <dbReference type="EMBL" id="KOO31443.1"/>
    </source>
</evidence>
<name>A0A0M0JZB1_9EUKA</name>
<dbReference type="Proteomes" id="UP000037460">
    <property type="component" value="Unassembled WGS sequence"/>
</dbReference>
<dbReference type="PANTHER" id="PTHR34407:SF1">
    <property type="entry name" value="SGNH HYDROLASE-TYPE ESTERASE DOMAIN-CONTAINING PROTEIN"/>
    <property type="match status" value="1"/>
</dbReference>
<proteinExistence type="predicted"/>
<organism evidence="2 3">
    <name type="scientific">Chrysochromulina tobinii</name>
    <dbReference type="NCBI Taxonomy" id="1460289"/>
    <lineage>
        <taxon>Eukaryota</taxon>
        <taxon>Haptista</taxon>
        <taxon>Haptophyta</taxon>
        <taxon>Prymnesiophyceae</taxon>
        <taxon>Prymnesiales</taxon>
        <taxon>Chrysochromulinaceae</taxon>
        <taxon>Chrysochromulina</taxon>
    </lineage>
</organism>
<feature type="region of interest" description="Disordered" evidence="1">
    <location>
        <begin position="315"/>
        <end position="344"/>
    </location>
</feature>
<accession>A0A0M0JZB1</accession>